<name>X1KY74_9ZZZZ</name>
<comment type="caution">
    <text evidence="2">The sequence shown here is derived from an EMBL/GenBank/DDBJ whole genome shotgun (WGS) entry which is preliminary data.</text>
</comment>
<evidence type="ECO:0000313" key="2">
    <source>
        <dbReference type="EMBL" id="GAI12017.1"/>
    </source>
</evidence>
<proteinExistence type="predicted"/>
<evidence type="ECO:0000256" key="1">
    <source>
        <dbReference type="SAM" id="Coils"/>
    </source>
</evidence>
<keyword evidence="1" id="KW-0175">Coiled coil</keyword>
<organism evidence="2">
    <name type="scientific">marine sediment metagenome</name>
    <dbReference type="NCBI Taxonomy" id="412755"/>
    <lineage>
        <taxon>unclassified sequences</taxon>
        <taxon>metagenomes</taxon>
        <taxon>ecological metagenomes</taxon>
    </lineage>
</organism>
<gene>
    <name evidence="2" type="ORF">S06H3_18041</name>
</gene>
<protein>
    <submittedName>
        <fullName evidence="2">Uncharacterized protein</fullName>
    </submittedName>
</protein>
<dbReference type="EMBL" id="BARV01009081">
    <property type="protein sequence ID" value="GAI12017.1"/>
    <property type="molecule type" value="Genomic_DNA"/>
</dbReference>
<feature type="coiled-coil region" evidence="1">
    <location>
        <begin position="48"/>
        <end position="89"/>
    </location>
</feature>
<sequence>EKIQPTESSKERQVEQIHGEMDEYLSGLIDLAKEKQQELNQLLQVSGKERNNTKIEGLKSEIEEINSQIEEMQECLQFMEEEGDDLEIEIDPKKP</sequence>
<dbReference type="AlphaFoldDB" id="X1KY74"/>
<accession>X1KY74</accession>
<reference evidence="2" key="1">
    <citation type="journal article" date="2014" name="Front. Microbiol.">
        <title>High frequency of phylogenetically diverse reductive dehalogenase-homologous genes in deep subseafloor sedimentary metagenomes.</title>
        <authorList>
            <person name="Kawai M."/>
            <person name="Futagami T."/>
            <person name="Toyoda A."/>
            <person name="Takaki Y."/>
            <person name="Nishi S."/>
            <person name="Hori S."/>
            <person name="Arai W."/>
            <person name="Tsubouchi T."/>
            <person name="Morono Y."/>
            <person name="Uchiyama I."/>
            <person name="Ito T."/>
            <person name="Fujiyama A."/>
            <person name="Inagaki F."/>
            <person name="Takami H."/>
        </authorList>
    </citation>
    <scope>NUCLEOTIDE SEQUENCE</scope>
    <source>
        <strain evidence="2">Expedition CK06-06</strain>
    </source>
</reference>
<feature type="non-terminal residue" evidence="2">
    <location>
        <position position="1"/>
    </location>
</feature>